<protein>
    <submittedName>
        <fullName evidence="1">Uncharacterized protein</fullName>
    </submittedName>
</protein>
<sequence length="57" mass="6387">MANVIMCIPLCYQVTFLGIKPRDFGKEVCLELITVPPLLFVDSAEGRSVQVYPVTDR</sequence>
<reference evidence="1" key="1">
    <citation type="submission" date="2014-09" db="EMBL/GenBank/DDBJ databases">
        <authorList>
            <person name="Magalhaes I.L.F."/>
            <person name="Oliveira U."/>
            <person name="Santos F.R."/>
            <person name="Vidigal T.H.D.A."/>
            <person name="Brescovit A.D."/>
            <person name="Santos A.J."/>
        </authorList>
    </citation>
    <scope>NUCLEOTIDE SEQUENCE</scope>
    <source>
        <tissue evidence="1">Shoot tissue taken approximately 20 cm above the soil surface</tissue>
    </source>
</reference>
<organism evidence="1">
    <name type="scientific">Arundo donax</name>
    <name type="common">Giant reed</name>
    <name type="synonym">Donax arundinaceus</name>
    <dbReference type="NCBI Taxonomy" id="35708"/>
    <lineage>
        <taxon>Eukaryota</taxon>
        <taxon>Viridiplantae</taxon>
        <taxon>Streptophyta</taxon>
        <taxon>Embryophyta</taxon>
        <taxon>Tracheophyta</taxon>
        <taxon>Spermatophyta</taxon>
        <taxon>Magnoliopsida</taxon>
        <taxon>Liliopsida</taxon>
        <taxon>Poales</taxon>
        <taxon>Poaceae</taxon>
        <taxon>PACMAD clade</taxon>
        <taxon>Arundinoideae</taxon>
        <taxon>Arundineae</taxon>
        <taxon>Arundo</taxon>
    </lineage>
</organism>
<accession>A0A0A9EY64</accession>
<proteinExistence type="predicted"/>
<reference evidence="1" key="2">
    <citation type="journal article" date="2015" name="Data Brief">
        <title>Shoot transcriptome of the giant reed, Arundo donax.</title>
        <authorList>
            <person name="Barrero R.A."/>
            <person name="Guerrero F.D."/>
            <person name="Moolhuijzen P."/>
            <person name="Goolsby J.A."/>
            <person name="Tidwell J."/>
            <person name="Bellgard S.E."/>
            <person name="Bellgard M.I."/>
        </authorList>
    </citation>
    <scope>NUCLEOTIDE SEQUENCE</scope>
    <source>
        <tissue evidence="1">Shoot tissue taken approximately 20 cm above the soil surface</tissue>
    </source>
</reference>
<evidence type="ECO:0000313" key="1">
    <source>
        <dbReference type="EMBL" id="JAE05685.1"/>
    </source>
</evidence>
<dbReference type="EMBL" id="GBRH01192211">
    <property type="protein sequence ID" value="JAE05685.1"/>
    <property type="molecule type" value="Transcribed_RNA"/>
</dbReference>
<name>A0A0A9EY64_ARUDO</name>
<dbReference type="AlphaFoldDB" id="A0A0A9EY64"/>